<protein>
    <submittedName>
        <fullName evidence="1">Uncharacterized protein</fullName>
    </submittedName>
</protein>
<reference evidence="1" key="1">
    <citation type="submission" date="2023-10" db="EMBL/GenBank/DDBJ databases">
        <title>Genome assemblies of two species of porcelain crab, Petrolisthes cinctipes and Petrolisthes manimaculis (Anomura: Porcellanidae).</title>
        <authorList>
            <person name="Angst P."/>
        </authorList>
    </citation>
    <scope>NUCLEOTIDE SEQUENCE</scope>
    <source>
        <strain evidence="1">PB745_01</strain>
        <tissue evidence="1">Gill</tissue>
    </source>
</reference>
<dbReference type="PANTHER" id="PTHR46114">
    <property type="entry name" value="APPLE DOMAIN-CONTAINING PROTEIN"/>
    <property type="match status" value="1"/>
</dbReference>
<dbReference type="Proteomes" id="UP001286313">
    <property type="component" value="Unassembled WGS sequence"/>
</dbReference>
<evidence type="ECO:0000313" key="2">
    <source>
        <dbReference type="Proteomes" id="UP001286313"/>
    </source>
</evidence>
<comment type="caution">
    <text evidence="1">The sequence shown here is derived from an EMBL/GenBank/DDBJ whole genome shotgun (WGS) entry which is preliminary data.</text>
</comment>
<organism evidence="1 2">
    <name type="scientific">Petrolisthes cinctipes</name>
    <name type="common">Flat porcelain crab</name>
    <dbReference type="NCBI Taxonomy" id="88211"/>
    <lineage>
        <taxon>Eukaryota</taxon>
        <taxon>Metazoa</taxon>
        <taxon>Ecdysozoa</taxon>
        <taxon>Arthropoda</taxon>
        <taxon>Crustacea</taxon>
        <taxon>Multicrustacea</taxon>
        <taxon>Malacostraca</taxon>
        <taxon>Eumalacostraca</taxon>
        <taxon>Eucarida</taxon>
        <taxon>Decapoda</taxon>
        <taxon>Pleocyemata</taxon>
        <taxon>Anomura</taxon>
        <taxon>Galatheoidea</taxon>
        <taxon>Porcellanidae</taxon>
        <taxon>Petrolisthes</taxon>
    </lineage>
</organism>
<keyword evidence="2" id="KW-1185">Reference proteome</keyword>
<dbReference type="PANTHER" id="PTHR46114:SF1">
    <property type="entry name" value="ZAD DOMAIN-CONTAINING PROTEIN"/>
    <property type="match status" value="1"/>
</dbReference>
<accession>A0AAE1KYI6</accession>
<evidence type="ECO:0000313" key="1">
    <source>
        <dbReference type="EMBL" id="KAK3890076.1"/>
    </source>
</evidence>
<proteinExistence type="predicted"/>
<dbReference type="EMBL" id="JAWQEG010000446">
    <property type="protein sequence ID" value="KAK3890076.1"/>
    <property type="molecule type" value="Genomic_DNA"/>
</dbReference>
<sequence>MKDARFDAALNPIEVSAWLCLKSVIGNFLGNHRSPEYEKTVDKLMESFRMSVKMHILRSHLDYFSNNCGDFSEEQGKCFHKDIRVMEERYQGRWDINFLADYCWCLKRDVVSAWHNQKSVKRPFIPE</sequence>
<name>A0AAE1KYI6_PETCI</name>
<gene>
    <name evidence="1" type="ORF">Pcinc_005991</name>
</gene>
<dbReference type="AlphaFoldDB" id="A0AAE1KYI6"/>